<protein>
    <submittedName>
        <fullName evidence="1">Uncharacterized protein</fullName>
    </submittedName>
</protein>
<evidence type="ECO:0000313" key="1">
    <source>
        <dbReference type="EMBL" id="KOF68778.1"/>
    </source>
</evidence>
<dbReference type="EMBL" id="KQ425990">
    <property type="protein sequence ID" value="KOF68778.1"/>
    <property type="molecule type" value="Genomic_DNA"/>
</dbReference>
<proteinExistence type="predicted"/>
<sequence length="70" mass="8349">MLSFVSYHHFYHESVAMEEVVILNIFYFRHTSPLIPQYLKYITSQDIISKERERVRGESKSNCYCLFGVP</sequence>
<reference evidence="1" key="1">
    <citation type="submission" date="2015-07" db="EMBL/GenBank/DDBJ databases">
        <title>MeaNS - Measles Nucleotide Surveillance Program.</title>
        <authorList>
            <person name="Tran T."/>
            <person name="Druce J."/>
        </authorList>
    </citation>
    <scope>NUCLEOTIDE SEQUENCE</scope>
    <source>
        <strain evidence="1">UCB-OBI-ISO-001</strain>
        <tissue evidence="1">Gonad</tissue>
    </source>
</reference>
<name>A0A0L8FVQ8_OCTBM</name>
<organism evidence="1">
    <name type="scientific">Octopus bimaculoides</name>
    <name type="common">California two-spotted octopus</name>
    <dbReference type="NCBI Taxonomy" id="37653"/>
    <lineage>
        <taxon>Eukaryota</taxon>
        <taxon>Metazoa</taxon>
        <taxon>Spiralia</taxon>
        <taxon>Lophotrochozoa</taxon>
        <taxon>Mollusca</taxon>
        <taxon>Cephalopoda</taxon>
        <taxon>Coleoidea</taxon>
        <taxon>Octopodiformes</taxon>
        <taxon>Octopoda</taxon>
        <taxon>Incirrata</taxon>
        <taxon>Octopodidae</taxon>
        <taxon>Octopus</taxon>
    </lineage>
</organism>
<accession>A0A0L8FVQ8</accession>
<gene>
    <name evidence="1" type="ORF">OCBIM_22006531mg</name>
</gene>
<dbReference type="AlphaFoldDB" id="A0A0L8FVQ8"/>